<keyword evidence="9" id="KW-1185">Reference proteome</keyword>
<keyword evidence="4" id="KW-0808">Transferase</keyword>
<evidence type="ECO:0000256" key="3">
    <source>
        <dbReference type="ARBA" id="ARBA00022475"/>
    </source>
</evidence>
<organism evidence="8 9">
    <name type="scientific">Streptomyces lateritius</name>
    <dbReference type="NCBI Taxonomy" id="67313"/>
    <lineage>
        <taxon>Bacteria</taxon>
        <taxon>Bacillati</taxon>
        <taxon>Actinomycetota</taxon>
        <taxon>Actinomycetes</taxon>
        <taxon>Kitasatosporales</taxon>
        <taxon>Streptomycetaceae</taxon>
        <taxon>Streptomyces</taxon>
    </lineage>
</organism>
<dbReference type="EMBL" id="JBIBSM010000014">
    <property type="protein sequence ID" value="MFF8279282.1"/>
    <property type="molecule type" value="Genomic_DNA"/>
</dbReference>
<dbReference type="InterPro" id="IPR043148">
    <property type="entry name" value="TagF_C"/>
</dbReference>
<dbReference type="Gene3D" id="3.40.50.11820">
    <property type="match status" value="1"/>
</dbReference>
<evidence type="ECO:0000259" key="7">
    <source>
        <dbReference type="Pfam" id="PF00535"/>
    </source>
</evidence>
<comment type="similarity">
    <text evidence="2">Belongs to the CDP-glycerol glycerophosphotransferase family.</text>
</comment>
<dbReference type="RefSeq" id="WP_391936294.1">
    <property type="nucleotide sequence ID" value="NZ_JBIBSM010000014.1"/>
</dbReference>
<dbReference type="SUPFAM" id="SSF53756">
    <property type="entry name" value="UDP-Glycosyltransferase/glycogen phosphorylase"/>
    <property type="match status" value="1"/>
</dbReference>
<keyword evidence="6" id="KW-0472">Membrane</keyword>
<protein>
    <submittedName>
        <fullName evidence="8">CDP-glycerol:glycerophosphate glycerophosphotransferase</fullName>
    </submittedName>
</protein>
<dbReference type="InterPro" id="IPR007554">
    <property type="entry name" value="Glycerophosphate_synth"/>
</dbReference>
<keyword evidence="5" id="KW-0777">Teichoic acid biosynthesis</keyword>
<evidence type="ECO:0000313" key="9">
    <source>
        <dbReference type="Proteomes" id="UP001603013"/>
    </source>
</evidence>
<proteinExistence type="inferred from homology"/>
<feature type="domain" description="Glycosyltransferase 2-like" evidence="7">
    <location>
        <begin position="10"/>
        <end position="138"/>
    </location>
</feature>
<comment type="caution">
    <text evidence="8">The sequence shown here is derived from an EMBL/GenBank/DDBJ whole genome shotgun (WGS) entry which is preliminary data.</text>
</comment>
<dbReference type="Pfam" id="PF04464">
    <property type="entry name" value="Glyphos_transf"/>
    <property type="match status" value="1"/>
</dbReference>
<evidence type="ECO:0000313" key="8">
    <source>
        <dbReference type="EMBL" id="MFF8279282.1"/>
    </source>
</evidence>
<dbReference type="InterPro" id="IPR051612">
    <property type="entry name" value="Teichoic_Acid_Biosynth"/>
</dbReference>
<evidence type="ECO:0000256" key="2">
    <source>
        <dbReference type="ARBA" id="ARBA00010488"/>
    </source>
</evidence>
<comment type="subcellular location">
    <subcellularLocation>
        <location evidence="1">Cell membrane</location>
        <topology evidence="1">Peripheral membrane protein</topology>
    </subcellularLocation>
</comment>
<dbReference type="PANTHER" id="PTHR37316:SF3">
    <property type="entry name" value="TEICHOIC ACID GLYCEROL-PHOSPHATE TRANSFERASE"/>
    <property type="match status" value="1"/>
</dbReference>
<dbReference type="SUPFAM" id="SSF53448">
    <property type="entry name" value="Nucleotide-diphospho-sugar transferases"/>
    <property type="match status" value="1"/>
</dbReference>
<keyword evidence="3" id="KW-1003">Cell membrane</keyword>
<dbReference type="Proteomes" id="UP001603013">
    <property type="component" value="Unassembled WGS sequence"/>
</dbReference>
<evidence type="ECO:0000256" key="5">
    <source>
        <dbReference type="ARBA" id="ARBA00022944"/>
    </source>
</evidence>
<accession>A0ABW6YHG1</accession>
<dbReference type="CDD" id="cd00761">
    <property type="entry name" value="Glyco_tranf_GTA_type"/>
    <property type="match status" value="1"/>
</dbReference>
<dbReference type="InterPro" id="IPR001173">
    <property type="entry name" value="Glyco_trans_2-like"/>
</dbReference>
<dbReference type="Pfam" id="PF00535">
    <property type="entry name" value="Glycos_transf_2"/>
    <property type="match status" value="1"/>
</dbReference>
<dbReference type="InterPro" id="IPR029044">
    <property type="entry name" value="Nucleotide-diphossugar_trans"/>
</dbReference>
<dbReference type="Gene3D" id="3.90.550.10">
    <property type="entry name" value="Spore Coat Polysaccharide Biosynthesis Protein SpsA, Chain A"/>
    <property type="match status" value="1"/>
</dbReference>
<reference evidence="8 9" key="1">
    <citation type="submission" date="2024-10" db="EMBL/GenBank/DDBJ databases">
        <title>The Natural Products Discovery Center: Release of the First 8490 Sequenced Strains for Exploring Actinobacteria Biosynthetic Diversity.</title>
        <authorList>
            <person name="Kalkreuter E."/>
            <person name="Kautsar S.A."/>
            <person name="Yang D."/>
            <person name="Bader C.D."/>
            <person name="Teijaro C.N."/>
            <person name="Fluegel L."/>
            <person name="Davis C.M."/>
            <person name="Simpson J.R."/>
            <person name="Lauterbach L."/>
            <person name="Steele A.D."/>
            <person name="Gui C."/>
            <person name="Meng S."/>
            <person name="Li G."/>
            <person name="Viehrig K."/>
            <person name="Ye F."/>
            <person name="Su P."/>
            <person name="Kiefer A.F."/>
            <person name="Nichols A."/>
            <person name="Cepeda A.J."/>
            <person name="Yan W."/>
            <person name="Fan B."/>
            <person name="Jiang Y."/>
            <person name="Adhikari A."/>
            <person name="Zheng C.-J."/>
            <person name="Schuster L."/>
            <person name="Cowan T.M."/>
            <person name="Smanski M.J."/>
            <person name="Chevrette M.G."/>
            <person name="De Carvalho L.P.S."/>
            <person name="Shen B."/>
        </authorList>
    </citation>
    <scope>NUCLEOTIDE SEQUENCE [LARGE SCALE GENOMIC DNA]</scope>
    <source>
        <strain evidence="8 9">NPDC015755</strain>
    </source>
</reference>
<dbReference type="Gene3D" id="3.40.50.12580">
    <property type="match status" value="1"/>
</dbReference>
<name>A0ABW6YHG1_9ACTN</name>
<evidence type="ECO:0000256" key="4">
    <source>
        <dbReference type="ARBA" id="ARBA00022679"/>
    </source>
</evidence>
<dbReference type="PANTHER" id="PTHR37316">
    <property type="entry name" value="TEICHOIC ACID GLYCEROL-PHOSPHATE PRIMASE"/>
    <property type="match status" value="1"/>
</dbReference>
<evidence type="ECO:0000256" key="1">
    <source>
        <dbReference type="ARBA" id="ARBA00004202"/>
    </source>
</evidence>
<sequence length="927" mass="104825">MPTSDVPDVSVVVIVYNDEERLPRAVRSVLDQTLNNLEVIIADDCSTDGTEQVARSLEAADPRVRYVRLEQNSGGCSAPRNRGIEVARAPHIMFLDSDDELPRHACKSMLLVAEETGVDFVTGEVTRYYEENDSTGLWYPHLFTEQRVVQGIAEQPEYFFDHLSTNKLYRTAFIRDNGLTFPEGIHYEDQLFSAQAYTLAETFAVVPWSVYTWRLAPESVSISSSRHKIQNVADRIGVARLIDAYFDEHGHSGLRPDKDYKFLRHDFRLYLGDLPFRDADWVAEFADVVNPYLNEIADETYARLSREERICIHLLRTGRLEELQVAARQLGRPQVAPRFVTEDGDAMYWGAVAPADDAARSELDISEWHLKRQVLSSGRVRHELRSVEMRGSVLRLDIRTYDPAGLITDDVKASVKLAAHNKPLSVPLVLRPEGEGQYASTVDLDLSRVPVGRVGVATRRHPVVSLESEGARRADVLLASHDLPERRTTVTYHKVGLHHVKIAAEQRGTGRLEVTWERSGVLRALEPLGPYARKAKKKAGRVKKILVGNEGRATVYDAISKLPRKRSLAVFEASEGRGYCDSPRYIYEELRRRNLPIDVVWAYSGDTSSFPDDVTLVKRGSWAYGRALAQAAYWVDSHNLPYLYRKPQGTRYLQTWHGQTFKAMGFDVPSLRQAPAVQQDQFRDGVARWDALVCPSAEFERTFVPAFEVSAQLIRSGYPRNDVLVRWSEPEQQARAAAARETLGIPADRKVLLYAPTFRDDARKSGQSIRVDFAELAPLIADEWIVVVRAHPYDRFKVDPELGHFLRDGSGFPDINDLLLASDAVLTDYSSLMFDYANTGRPILLYTDDYEAYRGGDRGTYYDLEDIAPGPMLTTTEELADAVKDIEGVKERHTQRYQRFQEMFCSYETGHASKMVVDAFFEGGTDD</sequence>
<evidence type="ECO:0000256" key="6">
    <source>
        <dbReference type="ARBA" id="ARBA00023136"/>
    </source>
</evidence>
<dbReference type="InterPro" id="IPR043149">
    <property type="entry name" value="TagF_N"/>
</dbReference>
<gene>
    <name evidence="8" type="ORF">ACF05T_24695</name>
</gene>